<organism evidence="9 10">
    <name type="scientific">Dactylosporangium roseum</name>
    <dbReference type="NCBI Taxonomy" id="47989"/>
    <lineage>
        <taxon>Bacteria</taxon>
        <taxon>Bacillati</taxon>
        <taxon>Actinomycetota</taxon>
        <taxon>Actinomycetes</taxon>
        <taxon>Micromonosporales</taxon>
        <taxon>Micromonosporaceae</taxon>
        <taxon>Dactylosporangium</taxon>
    </lineage>
</organism>
<reference evidence="9" key="1">
    <citation type="submission" date="2021-04" db="EMBL/GenBank/DDBJ databases">
        <title>Biosynthetic gene clusters of Dactylosporangioum roseum.</title>
        <authorList>
            <person name="Hartkoorn R.C."/>
            <person name="Beaudoing E."/>
            <person name="Hot D."/>
            <person name="Moureu S."/>
        </authorList>
    </citation>
    <scope>NUCLEOTIDE SEQUENCE</scope>
    <source>
        <strain evidence="9">NRRL B-16295</strain>
    </source>
</reference>
<evidence type="ECO:0000256" key="5">
    <source>
        <dbReference type="PROSITE-ProRule" id="PRU01248"/>
    </source>
</evidence>
<keyword evidence="10" id="KW-1185">Reference proteome</keyword>
<dbReference type="EMBL" id="CP073721">
    <property type="protein sequence ID" value="UWZ35736.1"/>
    <property type="molecule type" value="Genomic_DNA"/>
</dbReference>
<dbReference type="Pfam" id="PF26003">
    <property type="entry name" value="Integrase_N_phage"/>
    <property type="match status" value="1"/>
</dbReference>
<evidence type="ECO:0000313" key="9">
    <source>
        <dbReference type="EMBL" id="UWZ35736.1"/>
    </source>
</evidence>
<dbReference type="PANTHER" id="PTHR30349">
    <property type="entry name" value="PHAGE INTEGRASE-RELATED"/>
    <property type="match status" value="1"/>
</dbReference>
<dbReference type="Gene3D" id="1.10.150.130">
    <property type="match status" value="1"/>
</dbReference>
<dbReference type="SUPFAM" id="SSF56349">
    <property type="entry name" value="DNA breaking-rejoining enzymes"/>
    <property type="match status" value="1"/>
</dbReference>
<comment type="similarity">
    <text evidence="1">Belongs to the 'phage' integrase family.</text>
</comment>
<protein>
    <submittedName>
        <fullName evidence="9">Site-specific integrase</fullName>
    </submittedName>
</protein>
<keyword evidence="3 5" id="KW-0238">DNA-binding</keyword>
<dbReference type="InterPro" id="IPR010998">
    <property type="entry name" value="Integrase_recombinase_N"/>
</dbReference>
<gene>
    <name evidence="9" type="ORF">Drose_32290</name>
</gene>
<proteinExistence type="inferred from homology"/>
<dbReference type="PANTHER" id="PTHR30349:SF64">
    <property type="entry name" value="PROPHAGE INTEGRASE INTD-RELATED"/>
    <property type="match status" value="1"/>
</dbReference>
<dbReference type="InterPro" id="IPR004107">
    <property type="entry name" value="Integrase_SAM-like_N"/>
</dbReference>
<evidence type="ECO:0000256" key="4">
    <source>
        <dbReference type="ARBA" id="ARBA00023172"/>
    </source>
</evidence>
<dbReference type="InterPro" id="IPR002104">
    <property type="entry name" value="Integrase_catalytic"/>
</dbReference>
<evidence type="ECO:0000313" key="10">
    <source>
        <dbReference type="Proteomes" id="UP001058271"/>
    </source>
</evidence>
<dbReference type="Gene3D" id="1.10.443.10">
    <property type="entry name" value="Intergrase catalytic core"/>
    <property type="match status" value="1"/>
</dbReference>
<feature type="compositionally biased region" description="Basic residues" evidence="6">
    <location>
        <begin position="368"/>
        <end position="381"/>
    </location>
</feature>
<keyword evidence="2" id="KW-0229">DNA integration</keyword>
<dbReference type="PROSITE" id="PS51900">
    <property type="entry name" value="CB"/>
    <property type="match status" value="1"/>
</dbReference>
<evidence type="ECO:0000259" key="7">
    <source>
        <dbReference type="PROSITE" id="PS51898"/>
    </source>
</evidence>
<dbReference type="InterPro" id="IPR044068">
    <property type="entry name" value="CB"/>
</dbReference>
<feature type="region of interest" description="Disordered" evidence="6">
    <location>
        <begin position="359"/>
        <end position="381"/>
    </location>
</feature>
<evidence type="ECO:0000256" key="1">
    <source>
        <dbReference type="ARBA" id="ARBA00008857"/>
    </source>
</evidence>
<sequence>MANRKGRRRFGNVRKLPSGRFQARYLGPDGIERTAPNTFDTEKLAKDWLTVTEAEIIRGDWTAPEAGEVKLGDYGARWIAERKLAPRSRENYEDLYRLHIRPHLGGLALGLIKPATIRSWRKRLLDSGTPEPQAVKAYSLLRAILNTAVKEDGLIRENPCRIKGYDRYHTPERPTATVDQVLALAGAMPPRHSALIMVAAFSGLRWGELAALRRCDVDLDAGRIRVPRKLAALRSGLQFGAPKSEAGVRVVALPKIAVAVLREHLDGEFVTDGPEAVIFTGDKGALLRSGNFGRSVRWIETVRKVGLPDGFHFHDLRHTGNTLAAAAGASTRELMHRMGHASMRAALIYQHATSERDREIADGMDRRIARHTRRARKGQKR</sequence>
<dbReference type="InterPro" id="IPR011010">
    <property type="entry name" value="DNA_brk_join_enz"/>
</dbReference>
<keyword evidence="4" id="KW-0233">DNA recombination</keyword>
<dbReference type="Pfam" id="PF00589">
    <property type="entry name" value="Phage_integrase"/>
    <property type="match status" value="1"/>
</dbReference>
<feature type="domain" description="Core-binding (CB)" evidence="8">
    <location>
        <begin position="69"/>
        <end position="149"/>
    </location>
</feature>
<feature type="domain" description="Tyr recombinase" evidence="7">
    <location>
        <begin position="171"/>
        <end position="362"/>
    </location>
</feature>
<evidence type="ECO:0000259" key="8">
    <source>
        <dbReference type="PROSITE" id="PS51900"/>
    </source>
</evidence>
<accession>A0ABY5Z131</accession>
<dbReference type="InterPro" id="IPR013762">
    <property type="entry name" value="Integrase-like_cat_sf"/>
</dbReference>
<name>A0ABY5Z131_9ACTN</name>
<dbReference type="InterPro" id="IPR058717">
    <property type="entry name" value="Phage_L5_Integrase_N"/>
</dbReference>
<dbReference type="RefSeq" id="WP_260725084.1">
    <property type="nucleotide sequence ID" value="NZ_BAAABS010000083.1"/>
</dbReference>
<dbReference type="Pfam" id="PF14659">
    <property type="entry name" value="Phage_int_SAM_3"/>
    <property type="match status" value="1"/>
</dbReference>
<evidence type="ECO:0000256" key="6">
    <source>
        <dbReference type="SAM" id="MobiDB-lite"/>
    </source>
</evidence>
<evidence type="ECO:0000256" key="2">
    <source>
        <dbReference type="ARBA" id="ARBA00022908"/>
    </source>
</evidence>
<dbReference type="InterPro" id="IPR050090">
    <property type="entry name" value="Tyrosine_recombinase_XerCD"/>
</dbReference>
<dbReference type="PROSITE" id="PS51898">
    <property type="entry name" value="TYR_RECOMBINASE"/>
    <property type="match status" value="1"/>
</dbReference>
<dbReference type="CDD" id="cd01189">
    <property type="entry name" value="INT_ICEBs1_C_like"/>
    <property type="match status" value="1"/>
</dbReference>
<evidence type="ECO:0000256" key="3">
    <source>
        <dbReference type="ARBA" id="ARBA00023125"/>
    </source>
</evidence>
<dbReference type="Proteomes" id="UP001058271">
    <property type="component" value="Chromosome"/>
</dbReference>